<dbReference type="Pfam" id="PF10592">
    <property type="entry name" value="AIPR"/>
    <property type="match status" value="1"/>
</dbReference>
<feature type="domain" description="Abortive phage infection protein C-terminal" evidence="2">
    <location>
        <begin position="240"/>
        <end position="554"/>
    </location>
</feature>
<evidence type="ECO:0000259" key="2">
    <source>
        <dbReference type="Pfam" id="PF10592"/>
    </source>
</evidence>
<organism evidence="4 5">
    <name type="scientific">Roseburia intestinalis</name>
    <dbReference type="NCBI Taxonomy" id="166486"/>
    <lineage>
        <taxon>Bacteria</taxon>
        <taxon>Bacillati</taxon>
        <taxon>Bacillota</taxon>
        <taxon>Clostridia</taxon>
        <taxon>Lachnospirales</taxon>
        <taxon>Lachnospiraceae</taxon>
        <taxon>Roseburia</taxon>
    </lineage>
</organism>
<feature type="domain" description="Abortive infection phage resistance protein N-terminal" evidence="3">
    <location>
        <begin position="32"/>
        <end position="179"/>
    </location>
</feature>
<sequence>MVTEQMRQFNEELIEEVQEYKNNEKCSTEDAFTSVFSTYVIDAGESFMNNCNVMGYKKDFEKAKINGYVFDEYFQTLTLVVSVFENRIEVAKMGKIDITKYSKQATKFYRMCKSGYFDNVEETDPGYIISEYINGYEQEIENIRVILMTNRETTPDIPASVKIDKVMVKFDVWDLERVCQSLYQKKAHEDLVVRFQNKYNCPLKMIKVKQENEIYDCYIGVIPGKCLAEIYRDEGQRLIEKNVRSFLQATGKINQGIKNTLQNEPEMFMTYNNGISTTAKSIIVDEDKSDDTFVVIKEVTDWQIVNGGQTTASIYNALQTGIDISSVNVQIKLTVIRDESKTEEMVGYISKYANSQNKINMSDFSANDSYHVEMERLSRKIYVPVENGKSTQRWYYERARGQYMVDVNRQPTPSLKKKFKALNPKSMCISKTVAAKCMMAWMKYPYVVSKGLETNFIEFSAMIKRGEVPEPTEDTYISMIAKVILFKECDKLVAKQNFGGYKAQIDYYTIALLAEFFSNDVSDEQIWKMQAISPELSLIIEDLIMVVWNHFMNPVVKGINITQWCKKEDCWELLKNRYKNKLI</sequence>
<feature type="coiled-coil region" evidence="1">
    <location>
        <begin position="3"/>
        <end position="30"/>
    </location>
</feature>
<dbReference type="InterPro" id="IPR018891">
    <property type="entry name" value="AIPR_C"/>
</dbReference>
<reference evidence="4 5" key="1">
    <citation type="submission" date="2015-09" db="EMBL/GenBank/DDBJ databases">
        <authorList>
            <consortium name="Pathogen Informatics"/>
        </authorList>
    </citation>
    <scope>NUCLEOTIDE SEQUENCE [LARGE SCALE GENOMIC DNA]</scope>
    <source>
        <strain evidence="4 5">2789STDY5834960</strain>
    </source>
</reference>
<evidence type="ECO:0000313" key="5">
    <source>
        <dbReference type="Proteomes" id="UP000095350"/>
    </source>
</evidence>
<gene>
    <name evidence="4" type="ORF">ERS852572_00536</name>
</gene>
<dbReference type="OrthoDB" id="9806213at2"/>
<proteinExistence type="predicted"/>
<name>A0A173RPG9_9FIRM</name>
<dbReference type="AlphaFoldDB" id="A0A173RPG9"/>
<dbReference type="PaxDb" id="166486-ERS852572_00536"/>
<keyword evidence="1" id="KW-0175">Coiled coil</keyword>
<evidence type="ECO:0000313" key="4">
    <source>
        <dbReference type="EMBL" id="CUM79900.1"/>
    </source>
</evidence>
<dbReference type="RefSeq" id="WP_055193222.1">
    <property type="nucleotide sequence ID" value="NZ_CABIYH010000003.1"/>
</dbReference>
<protein>
    <submittedName>
        <fullName evidence="4">AIPR protein</fullName>
    </submittedName>
</protein>
<dbReference type="Pfam" id="PF22879">
    <property type="entry name" value="AIPR_N"/>
    <property type="match status" value="1"/>
</dbReference>
<dbReference type="STRING" id="166486.ERS852572_00536"/>
<evidence type="ECO:0000256" key="1">
    <source>
        <dbReference type="SAM" id="Coils"/>
    </source>
</evidence>
<accession>A0A173RPG9</accession>
<evidence type="ECO:0000259" key="3">
    <source>
        <dbReference type="Pfam" id="PF22879"/>
    </source>
</evidence>
<dbReference type="InterPro" id="IPR055101">
    <property type="entry name" value="AIPR_N"/>
</dbReference>
<dbReference type="EMBL" id="CYXZ01000003">
    <property type="protein sequence ID" value="CUM79900.1"/>
    <property type="molecule type" value="Genomic_DNA"/>
</dbReference>
<dbReference type="Proteomes" id="UP000095350">
    <property type="component" value="Unassembled WGS sequence"/>
</dbReference>